<dbReference type="RefSeq" id="WP_002687198.1">
    <property type="nucleotide sequence ID" value="NZ_UFTJ01000001.1"/>
</dbReference>
<organism evidence="2 3">
    <name type="scientific">Bergeyella zoohelcum</name>
    <dbReference type="NCBI Taxonomy" id="1015"/>
    <lineage>
        <taxon>Bacteria</taxon>
        <taxon>Pseudomonadati</taxon>
        <taxon>Bacteroidota</taxon>
        <taxon>Flavobacteriia</taxon>
        <taxon>Flavobacteriales</taxon>
        <taxon>Weeksellaceae</taxon>
        <taxon>Bergeyella</taxon>
    </lineage>
</organism>
<evidence type="ECO:0000256" key="1">
    <source>
        <dbReference type="SAM" id="Coils"/>
    </source>
</evidence>
<proteinExistence type="predicted"/>
<gene>
    <name evidence="2" type="ORF">NCTC11661_00239</name>
</gene>
<dbReference type="EMBL" id="UFTJ01000001">
    <property type="protein sequence ID" value="SSZ46594.1"/>
    <property type="molecule type" value="Genomic_DNA"/>
</dbReference>
<dbReference type="AlphaFoldDB" id="A0A376BYN9"/>
<evidence type="ECO:0000313" key="3">
    <source>
        <dbReference type="Proteomes" id="UP000255515"/>
    </source>
</evidence>
<keyword evidence="1" id="KW-0175">Coiled coil</keyword>
<feature type="coiled-coil region" evidence="1">
    <location>
        <begin position="102"/>
        <end position="133"/>
    </location>
</feature>
<dbReference type="Proteomes" id="UP000255515">
    <property type="component" value="Unassembled WGS sequence"/>
</dbReference>
<protein>
    <submittedName>
        <fullName evidence="2">Uncharacterized protein</fullName>
    </submittedName>
</protein>
<accession>A0A376BYN9</accession>
<sequence>MECKHINSVKANMNGSYMGYLCKDCGNLIYKEEQQMRDDNICIGKDVDKIVPHLGRGNIVITATDDRGNIRLDKPMTIGNNNESTSNSIVIGYNNRVIENNRGELNNMMNELRMLIEGEKKEVKDEFKRIEEEFKKQKPNEGIIKKYLENMNSITGIGSNLLSLSLNIINALSK</sequence>
<name>A0A376BYN9_9FLAO</name>
<evidence type="ECO:0000313" key="2">
    <source>
        <dbReference type="EMBL" id="SSZ46594.1"/>
    </source>
</evidence>
<reference evidence="2 3" key="1">
    <citation type="submission" date="2018-06" db="EMBL/GenBank/DDBJ databases">
        <authorList>
            <consortium name="Pathogen Informatics"/>
            <person name="Doyle S."/>
        </authorList>
    </citation>
    <scope>NUCLEOTIDE SEQUENCE [LARGE SCALE GENOMIC DNA]</scope>
    <source>
        <strain evidence="2 3">NCTC11661</strain>
    </source>
</reference>